<evidence type="ECO:0000313" key="2">
    <source>
        <dbReference type="EMBL" id="EGO23715.1"/>
    </source>
</evidence>
<protein>
    <submittedName>
        <fullName evidence="2">Uncharacterized protein</fullName>
    </submittedName>
</protein>
<proteinExistence type="predicted"/>
<reference evidence="2" key="1">
    <citation type="submission" date="2011-04" db="EMBL/GenBank/DDBJ databases">
        <title>Evolution of plant cell wall degrading machinery underlies the functional diversity of forest fungi.</title>
        <authorList>
            <consortium name="US DOE Joint Genome Institute (JGI-PGF)"/>
            <person name="Eastwood D.C."/>
            <person name="Floudas D."/>
            <person name="Binder M."/>
            <person name="Majcherczyk A."/>
            <person name="Schneider P."/>
            <person name="Aerts A."/>
            <person name="Asiegbu F.O."/>
            <person name="Baker S.E."/>
            <person name="Barry K."/>
            <person name="Bendiksby M."/>
            <person name="Blumentritt M."/>
            <person name="Coutinho P.M."/>
            <person name="Cullen D."/>
            <person name="Cullen D."/>
            <person name="Gathman A."/>
            <person name="Goodell B."/>
            <person name="Henrissat B."/>
            <person name="Ihrmark K."/>
            <person name="Kauserud H."/>
            <person name="Kohler A."/>
            <person name="LaButti K."/>
            <person name="Lapidus A."/>
            <person name="Lavin J.L."/>
            <person name="Lee Y.-H."/>
            <person name="Lindquist E."/>
            <person name="Lilly W."/>
            <person name="Lucas S."/>
            <person name="Morin E."/>
            <person name="Murat C."/>
            <person name="Oguiza J.A."/>
            <person name="Park J."/>
            <person name="Pisabarro A.G."/>
            <person name="Riley R."/>
            <person name="Rosling A."/>
            <person name="Salamov A."/>
            <person name="Schmidt O."/>
            <person name="Schmutz J."/>
            <person name="Skrede I."/>
            <person name="Stenlid J."/>
            <person name="Wiebenga A."/>
            <person name="Xie X."/>
            <person name="Kues U."/>
            <person name="Hibbett D.S."/>
            <person name="Hoffmeister D."/>
            <person name="Hogberg N."/>
            <person name="Martin F."/>
            <person name="Grigoriev I.V."/>
            <person name="Watkinson S.C."/>
        </authorList>
    </citation>
    <scope>NUCLEOTIDE SEQUENCE</scope>
    <source>
        <strain evidence="2">S7.9</strain>
    </source>
</reference>
<evidence type="ECO:0000256" key="1">
    <source>
        <dbReference type="SAM" id="MobiDB-lite"/>
    </source>
</evidence>
<feature type="compositionally biased region" description="Gly residues" evidence="1">
    <location>
        <begin position="123"/>
        <end position="132"/>
    </location>
</feature>
<feature type="compositionally biased region" description="Low complexity" evidence="1">
    <location>
        <begin position="73"/>
        <end position="84"/>
    </location>
</feature>
<feature type="compositionally biased region" description="Polar residues" evidence="1">
    <location>
        <begin position="1"/>
        <end position="32"/>
    </location>
</feature>
<sequence length="156" mass="16516">MSSSQFSQHHSLEGNNSLRSADYTSTTGNFNQGIIDGRPEGRQPEPSAVTVDEYVDKDASATNSSPDHPPVPTASSTLTGATSADVNQGYGHPGQGMSSKEMRHDGQPGRKRHGQGVEQFGEGMAGEQGRGSGAVRIDGASERRFVAGRNELDEEQ</sequence>
<dbReference type="HOGENOM" id="CLU_142421_0_0_1"/>
<dbReference type="OrthoDB" id="3260716at2759"/>
<dbReference type="Proteomes" id="UP000008064">
    <property type="component" value="Unassembled WGS sequence"/>
</dbReference>
<dbReference type="GeneID" id="18813441"/>
<dbReference type="EMBL" id="GL945435">
    <property type="protein sequence ID" value="EGO23715.1"/>
    <property type="molecule type" value="Genomic_DNA"/>
</dbReference>
<feature type="region of interest" description="Disordered" evidence="1">
    <location>
        <begin position="1"/>
        <end position="156"/>
    </location>
</feature>
<accession>F8NYP4</accession>
<dbReference type="KEGG" id="sla:SERLADRAFT_416087"/>
<organism>
    <name type="scientific">Serpula lacrymans var. lacrymans (strain S7.9)</name>
    <name type="common">Dry rot fungus</name>
    <dbReference type="NCBI Taxonomy" id="578457"/>
    <lineage>
        <taxon>Eukaryota</taxon>
        <taxon>Fungi</taxon>
        <taxon>Dikarya</taxon>
        <taxon>Basidiomycota</taxon>
        <taxon>Agaricomycotina</taxon>
        <taxon>Agaricomycetes</taxon>
        <taxon>Agaricomycetidae</taxon>
        <taxon>Boletales</taxon>
        <taxon>Coniophorineae</taxon>
        <taxon>Serpulaceae</taxon>
        <taxon>Serpula</taxon>
    </lineage>
</organism>
<name>F8NYP4_SERL9</name>
<dbReference type="AlphaFoldDB" id="F8NYP4"/>
<dbReference type="RefSeq" id="XP_007319477.1">
    <property type="nucleotide sequence ID" value="XM_007319415.1"/>
</dbReference>
<gene>
    <name evidence="2" type="ORF">SERLADRAFT_416087</name>
</gene>